<dbReference type="RefSeq" id="WP_186948674.1">
    <property type="nucleotide sequence ID" value="NZ_JACOGF010000009.1"/>
</dbReference>
<keyword evidence="1" id="KW-0732">Signal</keyword>
<evidence type="ECO:0000313" key="2">
    <source>
        <dbReference type="EMBL" id="MBC3919423.1"/>
    </source>
</evidence>
<dbReference type="EMBL" id="JACOGF010000009">
    <property type="protein sequence ID" value="MBC3919423.1"/>
    <property type="molecule type" value="Genomic_DNA"/>
</dbReference>
<name>A0ABR6ZU60_9BURK</name>
<keyword evidence="3" id="KW-1185">Reference proteome</keyword>
<feature type="signal peptide" evidence="1">
    <location>
        <begin position="1"/>
        <end position="18"/>
    </location>
</feature>
<evidence type="ECO:0000256" key="1">
    <source>
        <dbReference type="SAM" id="SignalP"/>
    </source>
</evidence>
<reference evidence="2 3" key="1">
    <citation type="submission" date="2020-08" db="EMBL/GenBank/DDBJ databases">
        <title>Novel species isolated from subtropical streams in China.</title>
        <authorList>
            <person name="Lu H."/>
        </authorList>
    </citation>
    <scope>NUCLEOTIDE SEQUENCE [LARGE SCALE GENOMIC DNA]</scope>
    <source>
        <strain evidence="2 3">CY18W</strain>
    </source>
</reference>
<organism evidence="2 3">
    <name type="scientific">Undibacterium hunanense</name>
    <dbReference type="NCBI Taxonomy" id="2762292"/>
    <lineage>
        <taxon>Bacteria</taxon>
        <taxon>Pseudomonadati</taxon>
        <taxon>Pseudomonadota</taxon>
        <taxon>Betaproteobacteria</taxon>
        <taxon>Burkholderiales</taxon>
        <taxon>Oxalobacteraceae</taxon>
        <taxon>Undibacterium</taxon>
    </lineage>
</organism>
<proteinExistence type="predicted"/>
<accession>A0ABR6ZU60</accession>
<feature type="chain" id="PRO_5047484424" description="YXWGXW repeat-containing protein" evidence="1">
    <location>
        <begin position="19"/>
        <end position="144"/>
    </location>
</feature>
<dbReference type="Proteomes" id="UP000650424">
    <property type="component" value="Unassembled WGS sequence"/>
</dbReference>
<gene>
    <name evidence="2" type="ORF">H8L32_18170</name>
</gene>
<protein>
    <recommendedName>
        <fullName evidence="4">YXWGXW repeat-containing protein</fullName>
    </recommendedName>
</protein>
<comment type="caution">
    <text evidence="2">The sequence shown here is derived from an EMBL/GenBank/DDBJ whole genome shotgun (WGS) entry which is preliminary data.</text>
</comment>
<sequence length="144" mass="17514">MKTSLLMKCLLSAAVLYAAGTGIAAAHDFDRGWRNYPPPHHVVRNYNYVYYPSHQVYYSPDHRAWYWTNGRGWETGSRLPYFVNVDTRFGGVPIVLRSATPYVEHVYVEQTYGRPWRDRHGWHQERRYEREWREERRDHHHHWR</sequence>
<evidence type="ECO:0008006" key="4">
    <source>
        <dbReference type="Google" id="ProtNLM"/>
    </source>
</evidence>
<evidence type="ECO:0000313" key="3">
    <source>
        <dbReference type="Proteomes" id="UP000650424"/>
    </source>
</evidence>